<reference evidence="2" key="2">
    <citation type="journal article" date="2018" name="BMC Genomics">
        <title>A manually annotated Actinidia chinensis var. chinensis (kiwifruit) genome highlights the challenges associated with draft genomes and gene prediction in plants.</title>
        <authorList>
            <person name="Pilkington S.M."/>
            <person name="Crowhurst R."/>
            <person name="Hilario E."/>
            <person name="Nardozza S."/>
            <person name="Fraser L."/>
            <person name="Peng Y."/>
            <person name="Gunaseelan K."/>
            <person name="Simpson R."/>
            <person name="Tahir J."/>
            <person name="Deroles S.C."/>
            <person name="Templeton K."/>
            <person name="Luo Z."/>
            <person name="Davy M."/>
            <person name="Cheng C."/>
            <person name="McNeilage M."/>
            <person name="Scaglione D."/>
            <person name="Liu Y."/>
            <person name="Zhang Q."/>
            <person name="Datson P."/>
            <person name="De Silva N."/>
            <person name="Gardiner S.E."/>
            <person name="Bassett H."/>
            <person name="Chagne D."/>
            <person name="McCallum J."/>
            <person name="Dzierzon H."/>
            <person name="Deng C."/>
            <person name="Wang Y.Y."/>
            <person name="Barron L."/>
            <person name="Manako K."/>
            <person name="Bowen J."/>
            <person name="Foster T.M."/>
            <person name="Erridge Z.A."/>
            <person name="Tiffin H."/>
            <person name="Waite C.N."/>
            <person name="Davies K.M."/>
            <person name="Grierson E.P."/>
            <person name="Laing W.A."/>
            <person name="Kirk R."/>
            <person name="Chen X."/>
            <person name="Wood M."/>
            <person name="Montefiori M."/>
            <person name="Brummell D.A."/>
            <person name="Schwinn K.E."/>
            <person name="Catanach A."/>
            <person name="Fullerton C."/>
            <person name="Li D."/>
            <person name="Meiyalaghan S."/>
            <person name="Nieuwenhuizen N."/>
            <person name="Read N."/>
            <person name="Prakash R."/>
            <person name="Hunter D."/>
            <person name="Zhang H."/>
            <person name="McKenzie M."/>
            <person name="Knabel M."/>
            <person name="Harris A."/>
            <person name="Allan A.C."/>
            <person name="Gleave A."/>
            <person name="Chen A."/>
            <person name="Janssen B.J."/>
            <person name="Plunkett B."/>
            <person name="Ampomah-Dwamena C."/>
            <person name="Voogd C."/>
            <person name="Leif D."/>
            <person name="Lafferty D."/>
            <person name="Souleyre E.J.F."/>
            <person name="Varkonyi-Gasic E."/>
            <person name="Gambi F."/>
            <person name="Hanley J."/>
            <person name="Yao J.L."/>
            <person name="Cheung J."/>
            <person name="David K.M."/>
            <person name="Warren B."/>
            <person name="Marsh K."/>
            <person name="Snowden K.C."/>
            <person name="Lin-Wang K."/>
            <person name="Brian L."/>
            <person name="Martinez-Sanchez M."/>
            <person name="Wang M."/>
            <person name="Ileperuma N."/>
            <person name="Macnee N."/>
            <person name="Campin R."/>
            <person name="McAtee P."/>
            <person name="Drummond R.S.M."/>
            <person name="Espley R.V."/>
            <person name="Ireland H.S."/>
            <person name="Wu R."/>
            <person name="Atkinson R.G."/>
            <person name="Karunairetnam S."/>
            <person name="Bulley S."/>
            <person name="Chunkath S."/>
            <person name="Hanley Z."/>
            <person name="Storey R."/>
            <person name="Thrimawithana A.H."/>
            <person name="Thomson S."/>
            <person name="David C."/>
            <person name="Testolin R."/>
            <person name="Huang H."/>
            <person name="Hellens R.P."/>
            <person name="Schaffer R.J."/>
        </authorList>
    </citation>
    <scope>NUCLEOTIDE SEQUENCE [LARGE SCALE GENOMIC DNA]</scope>
    <source>
        <strain evidence="2">cv. Red5</strain>
    </source>
</reference>
<comment type="caution">
    <text evidence="1">The sequence shown here is derived from an EMBL/GenBank/DDBJ whole genome shotgun (WGS) entry which is preliminary data.</text>
</comment>
<gene>
    <name evidence="1" type="ORF">CEY00_Acc12907</name>
</gene>
<dbReference type="AlphaFoldDB" id="A0A2R6R0P1"/>
<name>A0A2R6R0P1_ACTCC</name>
<dbReference type="EMBL" id="NKQK01000011">
    <property type="protein sequence ID" value="PSS18201.1"/>
    <property type="molecule type" value="Genomic_DNA"/>
</dbReference>
<sequence length="168" mass="19078">MKLPYEPQHRGFMTQIYDLGSRTQAPNTLTLAPTSPSLVVHRHHHHTPTVINSNTNIQPPLEVATPKTSMVVGLLRWGLGFNGGMVMRFAIPVAVVQFMTAATRIKRQQLDSRWRRRRLNSNGNYSRHPVRICAFCECEFQEDIGDEIAAIKVRKSGVCRRIFLLCTP</sequence>
<dbReference type="InParanoid" id="A0A2R6R0P1"/>
<protein>
    <submittedName>
        <fullName evidence="1">Chromatin modification-related protein</fullName>
    </submittedName>
</protein>
<dbReference type="Gramene" id="PSS18201">
    <property type="protein sequence ID" value="PSS18201"/>
    <property type="gene ID" value="CEY00_Acc12907"/>
</dbReference>
<evidence type="ECO:0000313" key="1">
    <source>
        <dbReference type="EMBL" id="PSS18201.1"/>
    </source>
</evidence>
<organism evidence="1 2">
    <name type="scientific">Actinidia chinensis var. chinensis</name>
    <name type="common">Chinese soft-hair kiwi</name>
    <dbReference type="NCBI Taxonomy" id="1590841"/>
    <lineage>
        <taxon>Eukaryota</taxon>
        <taxon>Viridiplantae</taxon>
        <taxon>Streptophyta</taxon>
        <taxon>Embryophyta</taxon>
        <taxon>Tracheophyta</taxon>
        <taxon>Spermatophyta</taxon>
        <taxon>Magnoliopsida</taxon>
        <taxon>eudicotyledons</taxon>
        <taxon>Gunneridae</taxon>
        <taxon>Pentapetalae</taxon>
        <taxon>asterids</taxon>
        <taxon>Ericales</taxon>
        <taxon>Actinidiaceae</taxon>
        <taxon>Actinidia</taxon>
    </lineage>
</organism>
<reference evidence="1 2" key="1">
    <citation type="submission" date="2017-07" db="EMBL/GenBank/DDBJ databases">
        <title>An improved, manually edited Actinidia chinensis var. chinensis (kiwifruit) genome highlights the challenges associated with draft genomes and gene prediction in plants.</title>
        <authorList>
            <person name="Pilkington S."/>
            <person name="Crowhurst R."/>
            <person name="Hilario E."/>
            <person name="Nardozza S."/>
            <person name="Fraser L."/>
            <person name="Peng Y."/>
            <person name="Gunaseelan K."/>
            <person name="Simpson R."/>
            <person name="Tahir J."/>
            <person name="Deroles S."/>
            <person name="Templeton K."/>
            <person name="Luo Z."/>
            <person name="Davy M."/>
            <person name="Cheng C."/>
            <person name="Mcneilage M."/>
            <person name="Scaglione D."/>
            <person name="Liu Y."/>
            <person name="Zhang Q."/>
            <person name="Datson P."/>
            <person name="De Silva N."/>
            <person name="Gardiner S."/>
            <person name="Bassett H."/>
            <person name="Chagne D."/>
            <person name="Mccallum J."/>
            <person name="Dzierzon H."/>
            <person name="Deng C."/>
            <person name="Wang Y.-Y."/>
            <person name="Barron N."/>
            <person name="Manako K."/>
            <person name="Bowen J."/>
            <person name="Foster T."/>
            <person name="Erridge Z."/>
            <person name="Tiffin H."/>
            <person name="Waite C."/>
            <person name="Davies K."/>
            <person name="Grierson E."/>
            <person name="Laing W."/>
            <person name="Kirk R."/>
            <person name="Chen X."/>
            <person name="Wood M."/>
            <person name="Montefiori M."/>
            <person name="Brummell D."/>
            <person name="Schwinn K."/>
            <person name="Catanach A."/>
            <person name="Fullerton C."/>
            <person name="Li D."/>
            <person name="Meiyalaghan S."/>
            <person name="Nieuwenhuizen N."/>
            <person name="Read N."/>
            <person name="Prakash R."/>
            <person name="Hunter D."/>
            <person name="Zhang H."/>
            <person name="Mckenzie M."/>
            <person name="Knabel M."/>
            <person name="Harris A."/>
            <person name="Allan A."/>
            <person name="Chen A."/>
            <person name="Janssen B."/>
            <person name="Plunkett B."/>
            <person name="Dwamena C."/>
            <person name="Voogd C."/>
            <person name="Leif D."/>
            <person name="Lafferty D."/>
            <person name="Souleyre E."/>
            <person name="Varkonyi-Gasic E."/>
            <person name="Gambi F."/>
            <person name="Hanley J."/>
            <person name="Yao J.-L."/>
            <person name="Cheung J."/>
            <person name="David K."/>
            <person name="Warren B."/>
            <person name="Marsh K."/>
            <person name="Snowden K."/>
            <person name="Lin-Wang K."/>
            <person name="Brian L."/>
            <person name="Martinez-Sanchez M."/>
            <person name="Wang M."/>
            <person name="Ileperuma N."/>
            <person name="Macnee N."/>
            <person name="Campin R."/>
            <person name="Mcatee P."/>
            <person name="Drummond R."/>
            <person name="Espley R."/>
            <person name="Ireland H."/>
            <person name="Wu R."/>
            <person name="Atkinson R."/>
            <person name="Karunairetnam S."/>
            <person name="Bulley S."/>
            <person name="Chunkath S."/>
            <person name="Hanley Z."/>
            <person name="Storey R."/>
            <person name="Thrimawithana A."/>
            <person name="Thomson S."/>
            <person name="David C."/>
            <person name="Testolin R."/>
        </authorList>
    </citation>
    <scope>NUCLEOTIDE SEQUENCE [LARGE SCALE GENOMIC DNA]</scope>
    <source>
        <strain evidence="2">cv. Red5</strain>
        <tissue evidence="1">Young leaf</tissue>
    </source>
</reference>
<accession>A0A2R6R0P1</accession>
<dbReference type="Proteomes" id="UP000241394">
    <property type="component" value="Chromosome LG11"/>
</dbReference>
<evidence type="ECO:0000313" key="2">
    <source>
        <dbReference type="Proteomes" id="UP000241394"/>
    </source>
</evidence>
<keyword evidence="2" id="KW-1185">Reference proteome</keyword>
<proteinExistence type="predicted"/>